<dbReference type="PANTHER" id="PTHR43002">
    <property type="entry name" value="GLYCOGEN DEBRANCHING ENZYME"/>
    <property type="match status" value="1"/>
</dbReference>
<evidence type="ECO:0000259" key="1">
    <source>
        <dbReference type="SMART" id="SM00642"/>
    </source>
</evidence>
<dbReference type="SMART" id="SM00642">
    <property type="entry name" value="Aamy"/>
    <property type="match status" value="1"/>
</dbReference>
<organism evidence="2 3">
    <name type="scientific">Geodermatophilus sabuli</name>
    <dbReference type="NCBI Taxonomy" id="1564158"/>
    <lineage>
        <taxon>Bacteria</taxon>
        <taxon>Bacillati</taxon>
        <taxon>Actinomycetota</taxon>
        <taxon>Actinomycetes</taxon>
        <taxon>Geodermatophilales</taxon>
        <taxon>Geodermatophilaceae</taxon>
        <taxon>Geodermatophilus</taxon>
    </lineage>
</organism>
<dbReference type="Gene3D" id="3.20.20.80">
    <property type="entry name" value="Glycosidases"/>
    <property type="match status" value="1"/>
</dbReference>
<proteinExistence type="predicted"/>
<dbReference type="RefSeq" id="WP_097203728.1">
    <property type="nucleotide sequence ID" value="NZ_JACHXB010000001.1"/>
</dbReference>
<protein>
    <submittedName>
        <fullName evidence="2">1,4-alpha-glucan branching enzyme</fullName>
    </submittedName>
</protein>
<evidence type="ECO:0000313" key="2">
    <source>
        <dbReference type="EMBL" id="SNX94494.1"/>
    </source>
</evidence>
<feature type="domain" description="Glycosyl hydrolase family 13 catalytic" evidence="1">
    <location>
        <begin position="103"/>
        <end position="514"/>
    </location>
</feature>
<dbReference type="Pfam" id="PF02806">
    <property type="entry name" value="Alpha-amylase_C"/>
    <property type="match status" value="1"/>
</dbReference>
<keyword evidence="3" id="KW-1185">Reference proteome</keyword>
<dbReference type="Pfam" id="PF00128">
    <property type="entry name" value="Alpha-amylase"/>
    <property type="match status" value="1"/>
</dbReference>
<evidence type="ECO:0000313" key="3">
    <source>
        <dbReference type="Proteomes" id="UP000219514"/>
    </source>
</evidence>
<gene>
    <name evidence="2" type="ORF">SAMN06893097_101288</name>
</gene>
<dbReference type="SUPFAM" id="SSF51011">
    <property type="entry name" value="Glycosyl hydrolase domain"/>
    <property type="match status" value="1"/>
</dbReference>
<dbReference type="EMBL" id="OBDO01000001">
    <property type="protein sequence ID" value="SNX94494.1"/>
    <property type="molecule type" value="Genomic_DNA"/>
</dbReference>
<dbReference type="GO" id="GO:0003824">
    <property type="term" value="F:catalytic activity"/>
    <property type="evidence" value="ECO:0007669"/>
    <property type="project" value="InterPro"/>
</dbReference>
<dbReference type="Proteomes" id="UP000219514">
    <property type="component" value="Unassembled WGS sequence"/>
</dbReference>
<dbReference type="SUPFAM" id="SSF51445">
    <property type="entry name" value="(Trans)glycosidases"/>
    <property type="match status" value="1"/>
</dbReference>
<dbReference type="OrthoDB" id="3236218at2"/>
<sequence>MIDLAQVGAHVVDDAPPRVQFGLHLPTITWTAGYRVKVLVIHERDQFVRDVPPREYYLDWQEGSAYDLWSAEVELTGGPGHLGEPGNHLYRYQLLRQAGLGEEVVVRFFADPFGRAAGTGTLSAFSTRADPDHGWADDAFTVPEVDDLVVYELHVGEFGGGFAAVADSIPYLTGIGVNALELMPVTNVKEDVEWGYTPLGYFAPDDRYGGAPAFRRLVETCHAAGVAVVLDAVYAHAHPEFAYNLVYRRSGLPNPVMGPFGGEFGGLAPGWDYHRQFTREFFDAVNRYWLTAFHVDGFRYDYVPGFWDGVAGEGYAGLVYRTYRLSQDFGSFPRFFAGDGARSRIIQCAEFLEAPVLALTATYSNTAWQNQLLDAAITQARGAGATDEYAHRLDPELGPQQKYPSVFVNQADRFPVAPFQYIESHDHARFVTRLGVESAVDQLELPFGDRSLWARTQPYAIAQYTAKGVPMLWQGQEFAENWNLPGGTDPRRITFSRPLHWEYFYDDAGRALVRLYRILGDLRRTHPVFGSRGDFYLEPSGEHRRNGIIVFRRVAPAEAAVVVLNFSDVPRTVPVWWPQAGRWIEQLDRDTAQPQPDVVVGVAWESREVTVSSNYGGVYLL</sequence>
<accession>A0A285E8F7</accession>
<dbReference type="GO" id="GO:0043169">
    <property type="term" value="F:cation binding"/>
    <property type="evidence" value="ECO:0007669"/>
    <property type="project" value="InterPro"/>
</dbReference>
<dbReference type="GO" id="GO:0005975">
    <property type="term" value="P:carbohydrate metabolic process"/>
    <property type="evidence" value="ECO:0007669"/>
    <property type="project" value="InterPro"/>
</dbReference>
<dbReference type="AlphaFoldDB" id="A0A285E8F7"/>
<reference evidence="2 3" key="1">
    <citation type="submission" date="2017-09" db="EMBL/GenBank/DDBJ databases">
        <authorList>
            <person name="Ehlers B."/>
            <person name="Leendertz F.H."/>
        </authorList>
    </citation>
    <scope>NUCLEOTIDE SEQUENCE [LARGE SCALE GENOMIC DNA]</scope>
    <source>
        <strain evidence="2 3">DSM 46844</strain>
    </source>
</reference>
<name>A0A285E8F7_9ACTN</name>
<dbReference type="InterPro" id="IPR017853">
    <property type="entry name" value="GH"/>
</dbReference>
<dbReference type="InterPro" id="IPR006048">
    <property type="entry name" value="A-amylase/branching_C"/>
</dbReference>
<dbReference type="InterPro" id="IPR006047">
    <property type="entry name" value="GH13_cat_dom"/>
</dbReference>